<proteinExistence type="predicted"/>
<protein>
    <recommendedName>
        <fullName evidence="4">IMD domain-containing protein</fullName>
    </recommendedName>
</protein>
<dbReference type="GO" id="GO:0042144">
    <property type="term" value="P:vacuole fusion, non-autophagic"/>
    <property type="evidence" value="ECO:0007669"/>
    <property type="project" value="InterPro"/>
</dbReference>
<feature type="compositionally biased region" description="Polar residues" evidence="1">
    <location>
        <begin position="366"/>
        <end position="384"/>
    </location>
</feature>
<dbReference type="STRING" id="215250.A0A316YRZ1"/>
<feature type="region of interest" description="Disordered" evidence="1">
    <location>
        <begin position="353"/>
        <end position="530"/>
    </location>
</feature>
<dbReference type="Proteomes" id="UP000245768">
    <property type="component" value="Unassembled WGS sequence"/>
</dbReference>
<evidence type="ECO:0000256" key="1">
    <source>
        <dbReference type="SAM" id="MobiDB-lite"/>
    </source>
</evidence>
<reference evidence="2 3" key="1">
    <citation type="journal article" date="2018" name="Mol. Biol. Evol.">
        <title>Broad Genomic Sampling Reveals a Smut Pathogenic Ancestry of the Fungal Clade Ustilaginomycotina.</title>
        <authorList>
            <person name="Kijpornyongpan T."/>
            <person name="Mondo S.J."/>
            <person name="Barry K."/>
            <person name="Sandor L."/>
            <person name="Lee J."/>
            <person name="Lipzen A."/>
            <person name="Pangilinan J."/>
            <person name="LaButti K."/>
            <person name="Hainaut M."/>
            <person name="Henrissat B."/>
            <person name="Grigoriev I.V."/>
            <person name="Spatafora J.W."/>
            <person name="Aime M.C."/>
        </authorList>
    </citation>
    <scope>NUCLEOTIDE SEQUENCE [LARGE SCALE GENOMIC DNA]</scope>
    <source>
        <strain evidence="2 3">MCA 4198</strain>
    </source>
</reference>
<feature type="compositionally biased region" description="Basic and acidic residues" evidence="1">
    <location>
        <begin position="141"/>
        <end position="155"/>
    </location>
</feature>
<feature type="compositionally biased region" description="Basic residues" evidence="1">
    <location>
        <begin position="427"/>
        <end position="446"/>
    </location>
</feature>
<dbReference type="GeneID" id="37043275"/>
<feature type="region of interest" description="Disordered" evidence="1">
    <location>
        <begin position="280"/>
        <end position="328"/>
    </location>
</feature>
<feature type="region of interest" description="Disordered" evidence="1">
    <location>
        <begin position="141"/>
        <end position="161"/>
    </location>
</feature>
<sequence length="530" mass="54747">MAVPPSPTLSARTTATTLGMAGSKLLPAQLVTRSDLRASLGALESLLTASKAYTSALLALGSASSELGVALEACSRTKGAHQVGSGLLASSGIHFMASNSLSILADAWWKETAIPLLEHHDLYAQACADRAAQHEKALATKSRELNEAEARNRKEAKSKHGRDLSSFRRALAELQKRVDELDEEKARYYNDVLEGEEECWTFVQEKMVASLRSQLDVYERISSKGLTDPTLEPLLSAIADPFSAYGPPRSEDQIYSILGGQQSLVGTPGIEGLAAAQGHFDDQGHISDPSGGAATSSSAGRLIMSPSTPSKGLSRSGAVSPPSEGSAAVVGPNNGLGISLAAAATLARASIGGGGGAGSGAGEASTTVSAVAGSGTTTTKPPNENSDDLDLFGKEGDEEEEGSIFSGAEEDEENNEGVLSPSQSKLKAAKRRERAMRTSAARRLKHALSIIDEGKTNRQEPGDAVQEAETKSGDGQALAKAAPLTEDANDADAEAEQEQDTSGDERRKVGQGGDSAAPAPAATADGVARG</sequence>
<dbReference type="GO" id="GO:0005543">
    <property type="term" value="F:phospholipid binding"/>
    <property type="evidence" value="ECO:0007669"/>
    <property type="project" value="InterPro"/>
</dbReference>
<feature type="compositionally biased region" description="Acidic residues" evidence="1">
    <location>
        <begin position="487"/>
        <end position="502"/>
    </location>
</feature>
<organism evidence="2 3">
    <name type="scientific">Acaromyces ingoldii</name>
    <dbReference type="NCBI Taxonomy" id="215250"/>
    <lineage>
        <taxon>Eukaryota</taxon>
        <taxon>Fungi</taxon>
        <taxon>Dikarya</taxon>
        <taxon>Basidiomycota</taxon>
        <taxon>Ustilaginomycotina</taxon>
        <taxon>Exobasidiomycetes</taxon>
        <taxon>Exobasidiales</taxon>
        <taxon>Cryptobasidiaceae</taxon>
        <taxon>Acaromyces</taxon>
    </lineage>
</organism>
<dbReference type="Gene3D" id="1.20.1270.60">
    <property type="entry name" value="Arfaptin homology (AH) domain/BAR domain"/>
    <property type="match status" value="1"/>
</dbReference>
<dbReference type="PANTHER" id="PTHR38407:SF1">
    <property type="entry name" value="PROTEIN IVY1"/>
    <property type="match status" value="1"/>
</dbReference>
<dbReference type="OrthoDB" id="5594612at2759"/>
<gene>
    <name evidence="2" type="ORF">FA10DRAFT_266110</name>
</gene>
<dbReference type="AlphaFoldDB" id="A0A316YRZ1"/>
<dbReference type="PANTHER" id="PTHR38407">
    <property type="entry name" value="PROTEIN IVY1"/>
    <property type="match status" value="1"/>
</dbReference>
<accession>A0A316YRZ1</accession>
<feature type="compositionally biased region" description="Acidic residues" evidence="1">
    <location>
        <begin position="385"/>
        <end position="415"/>
    </location>
</feature>
<dbReference type="GO" id="GO:0000329">
    <property type="term" value="C:fungal-type vacuole membrane"/>
    <property type="evidence" value="ECO:0007669"/>
    <property type="project" value="InterPro"/>
</dbReference>
<evidence type="ECO:0000313" key="2">
    <source>
        <dbReference type="EMBL" id="PWN92330.1"/>
    </source>
</evidence>
<dbReference type="InterPro" id="IPR027267">
    <property type="entry name" value="AH/BAR_dom_sf"/>
</dbReference>
<dbReference type="InParanoid" id="A0A316YRZ1"/>
<name>A0A316YRZ1_9BASI</name>
<dbReference type="EMBL" id="KZ819635">
    <property type="protein sequence ID" value="PWN92330.1"/>
    <property type="molecule type" value="Genomic_DNA"/>
</dbReference>
<feature type="compositionally biased region" description="Low complexity" evidence="1">
    <location>
        <begin position="290"/>
        <end position="300"/>
    </location>
</feature>
<feature type="compositionally biased region" description="Low complexity" evidence="1">
    <location>
        <begin position="514"/>
        <end position="530"/>
    </location>
</feature>
<evidence type="ECO:0000313" key="3">
    <source>
        <dbReference type="Proteomes" id="UP000245768"/>
    </source>
</evidence>
<feature type="compositionally biased region" description="Basic and acidic residues" evidence="1">
    <location>
        <begin position="452"/>
        <end position="461"/>
    </location>
</feature>
<dbReference type="RefSeq" id="XP_025379528.1">
    <property type="nucleotide sequence ID" value="XM_025521359.1"/>
</dbReference>
<keyword evidence="3" id="KW-1185">Reference proteome</keyword>
<evidence type="ECO:0008006" key="4">
    <source>
        <dbReference type="Google" id="ProtNLM"/>
    </source>
</evidence>
<dbReference type="InterPro" id="IPR037470">
    <property type="entry name" value="IVY1"/>
</dbReference>